<reference evidence="1 2" key="1">
    <citation type="submission" date="2018-01" db="EMBL/GenBank/DDBJ databases">
        <title>Whole genome sequencing of Histamine producing bacteria.</title>
        <authorList>
            <person name="Butler K."/>
        </authorList>
    </citation>
    <scope>NUCLEOTIDE SEQUENCE [LARGE SCALE GENOMIC DNA]</scope>
    <source>
        <strain evidence="1 2">FS-7.2</strain>
    </source>
</reference>
<sequence length="170" mass="19006">MLYDEKPSFGRIVEDLKLAATHEAGHLHVLRQKNITSFVTFSLAEKETLENWKFCRCVYGSVSYEVNDFAKLTTTEQRIIGLAGLAAELFSDDLTEQSLAAEIMNVLENDPAMVSNSDKALIQRKEGDVTLDDALATSKIVIQGWKDISKEAESIMNENLPIIIFEYSNA</sequence>
<evidence type="ECO:0008006" key="3">
    <source>
        <dbReference type="Google" id="ProtNLM"/>
    </source>
</evidence>
<accession>A0A2T3KL07</accession>
<organism evidence="1 2">
    <name type="scientific">Photobacterium kishitanii</name>
    <dbReference type="NCBI Taxonomy" id="318456"/>
    <lineage>
        <taxon>Bacteria</taxon>
        <taxon>Pseudomonadati</taxon>
        <taxon>Pseudomonadota</taxon>
        <taxon>Gammaproteobacteria</taxon>
        <taxon>Vibrionales</taxon>
        <taxon>Vibrionaceae</taxon>
        <taxon>Photobacterium</taxon>
    </lineage>
</organism>
<dbReference type="AlphaFoldDB" id="A0A2T3KL07"/>
<gene>
    <name evidence="1" type="ORF">C9J27_04490</name>
</gene>
<proteinExistence type="predicted"/>
<comment type="caution">
    <text evidence="1">The sequence shown here is derived from an EMBL/GenBank/DDBJ whole genome shotgun (WGS) entry which is preliminary data.</text>
</comment>
<dbReference type="EMBL" id="PYNF01000003">
    <property type="protein sequence ID" value="PSV00392.1"/>
    <property type="molecule type" value="Genomic_DNA"/>
</dbReference>
<name>A0A2T3KL07_9GAMM</name>
<dbReference type="Proteomes" id="UP000241426">
    <property type="component" value="Unassembled WGS sequence"/>
</dbReference>
<evidence type="ECO:0000313" key="1">
    <source>
        <dbReference type="EMBL" id="PSV00392.1"/>
    </source>
</evidence>
<evidence type="ECO:0000313" key="2">
    <source>
        <dbReference type="Proteomes" id="UP000241426"/>
    </source>
</evidence>
<protein>
    <recommendedName>
        <fullName evidence="3">Peptidase M41 domain-containing protein</fullName>
    </recommendedName>
</protein>